<evidence type="ECO:0000256" key="3">
    <source>
        <dbReference type="PIRSR" id="PIRSR601952-2"/>
    </source>
</evidence>
<dbReference type="GO" id="GO:0046872">
    <property type="term" value="F:metal ion binding"/>
    <property type="evidence" value="ECO:0007669"/>
    <property type="project" value="UniProtKB-KW"/>
</dbReference>
<keyword evidence="6" id="KW-1185">Reference proteome</keyword>
<dbReference type="Proteomes" id="UP000307749">
    <property type="component" value="Unassembled WGS sequence"/>
</dbReference>
<reference evidence="5 6" key="1">
    <citation type="submission" date="2017-02" db="EMBL/GenBank/DDBJ databases">
        <title>Whole genome sequencing of Metallibacterium scheffleri DSM 24874 (T).</title>
        <authorList>
            <person name="Kumar S."/>
            <person name="Patil P."/>
            <person name="Patil P.B."/>
        </authorList>
    </citation>
    <scope>NUCLEOTIDE SEQUENCE [LARGE SCALE GENOMIC DNA]</scope>
    <source>
        <strain evidence="5 6">DSM 24874</strain>
    </source>
</reference>
<evidence type="ECO:0000256" key="1">
    <source>
        <dbReference type="ARBA" id="ARBA00022553"/>
    </source>
</evidence>
<proteinExistence type="inferred from homology"/>
<dbReference type="AlphaFoldDB" id="A0A4S3KRL4"/>
<feature type="binding site" evidence="3">
    <location>
        <position position="355"/>
    </location>
    <ligand>
        <name>Zn(2+)</name>
        <dbReference type="ChEBI" id="CHEBI:29105"/>
        <label>2</label>
    </ligand>
</feature>
<dbReference type="InterPro" id="IPR017850">
    <property type="entry name" value="Alkaline_phosphatase_core_sf"/>
</dbReference>
<feature type="binding site" evidence="3">
    <location>
        <position position="188"/>
    </location>
    <ligand>
        <name>Mg(2+)</name>
        <dbReference type="ChEBI" id="CHEBI:18420"/>
    </ligand>
</feature>
<accession>A0A4S3KRL4</accession>
<feature type="binding site" evidence="3">
    <location>
        <position position="392"/>
    </location>
    <ligand>
        <name>Zn(2+)</name>
        <dbReference type="ChEBI" id="CHEBI:29105"/>
        <label>2</label>
    </ligand>
</feature>
<dbReference type="SUPFAM" id="SSF53649">
    <property type="entry name" value="Alkaline phosphatase-like"/>
    <property type="match status" value="1"/>
</dbReference>
<dbReference type="SMART" id="SM00098">
    <property type="entry name" value="alkPPc"/>
    <property type="match status" value="1"/>
</dbReference>
<organism evidence="5 6">
    <name type="scientific">Metallibacterium scheffleri</name>
    <dbReference type="NCBI Taxonomy" id="993689"/>
    <lineage>
        <taxon>Bacteria</taxon>
        <taxon>Pseudomonadati</taxon>
        <taxon>Pseudomonadota</taxon>
        <taxon>Gammaproteobacteria</taxon>
        <taxon>Lysobacterales</taxon>
        <taxon>Rhodanobacteraceae</taxon>
        <taxon>Metallibacterium</taxon>
    </lineage>
</organism>
<evidence type="ECO:0000256" key="2">
    <source>
        <dbReference type="PIRSR" id="PIRSR601952-1"/>
    </source>
</evidence>
<protein>
    <submittedName>
        <fullName evidence="5">Alkaline phosphatase</fullName>
    </submittedName>
</protein>
<keyword evidence="1" id="KW-0597">Phosphoprotein</keyword>
<sequence length="568" mass="60382">MQLSTRLRLALAIGLGLLAVGGVLLYSTVANAAPPARSARVETPQGWFAAGAQAARQAIREAGGAQRARNVIVFLGDGMGFTTVAAAHIYAGQKLGVDGESHRLSFEQFPYTALSRTYETNQQTPDSAGTMTAIMTGVKTRAGFIGIDQRARRGDCASAQGAALVTALHLAGRAGMATGVVTTTRITHATPAATYGHNPERNWEVDADLPPAARAAGCTDFAAQLIVNARAGLLDVALGGGRTEFMPAGQPDPQRAGMVGQRLDGRNLIAEWLALPHSRYVWNASELAAVDPRRTRRLLGLFNPSHLEYDHDRRQMQLDEPTLAQMTGKAIAILQRERKGYFLMVEGGRIDHALHAGNAFRALDETRAFAEAVAEAVRLSAGSDTLIVVTADHSHTLTFAGYPRRGNDILGVVVGATDSNDVPQNPGPALDALGQPYTTLGFANGPGYSGASDRQPEGAKRFPHFFGAARDIEHGRPQLGAAQTRDPDYLQEASVPLKNETHGGEDVGIWARGPGARAFHGEFEQNAIFHLIAQQTPRLKAELCRLGACDAQGVPDRVPRMAPAGSVP</sequence>
<evidence type="ECO:0000313" key="6">
    <source>
        <dbReference type="Proteomes" id="UP000307749"/>
    </source>
</evidence>
<dbReference type="STRING" id="993689.GCA_002077135_01196"/>
<dbReference type="PRINTS" id="PR00113">
    <property type="entry name" value="ALKPHPHTASE"/>
</dbReference>
<feature type="binding site" evidence="3">
    <location>
        <position position="77"/>
    </location>
    <ligand>
        <name>Mg(2+)</name>
        <dbReference type="ChEBI" id="CHEBI:18420"/>
    </ligand>
</feature>
<dbReference type="OrthoDB" id="9794455at2"/>
<comment type="cofactor">
    <cofactor evidence="3">
        <name>Zn(2+)</name>
        <dbReference type="ChEBI" id="CHEBI:29105"/>
    </cofactor>
    <text evidence="3">Binds 2 Zn(2+) ions.</text>
</comment>
<dbReference type="PANTHER" id="PTHR11596">
    <property type="entry name" value="ALKALINE PHOSPHATASE"/>
    <property type="match status" value="1"/>
</dbReference>
<comment type="similarity">
    <text evidence="4">Belongs to the alkaline phosphatase family.</text>
</comment>
<dbReference type="EMBL" id="MWQO01000016">
    <property type="protein sequence ID" value="THD11098.1"/>
    <property type="molecule type" value="Genomic_DNA"/>
</dbReference>
<name>A0A4S3KRL4_9GAMM</name>
<keyword evidence="3" id="KW-0862">Zinc</keyword>
<dbReference type="CDD" id="cd16012">
    <property type="entry name" value="ALP"/>
    <property type="match status" value="1"/>
</dbReference>
<feature type="binding site" evidence="3">
    <location>
        <position position="190"/>
    </location>
    <ligand>
        <name>Mg(2+)</name>
        <dbReference type="ChEBI" id="CHEBI:18420"/>
    </ligand>
</feature>
<feature type="binding site" evidence="3">
    <location>
        <position position="351"/>
    </location>
    <ligand>
        <name>Zn(2+)</name>
        <dbReference type="ChEBI" id="CHEBI:29105"/>
        <label>2</label>
    </ligand>
</feature>
<keyword evidence="3" id="KW-0479">Metal-binding</keyword>
<feature type="active site" description="Phosphoserine intermediate" evidence="2">
    <location>
        <position position="127"/>
    </location>
</feature>
<evidence type="ECO:0000256" key="4">
    <source>
        <dbReference type="RuleBase" id="RU003946"/>
    </source>
</evidence>
<comment type="caution">
    <text evidence="5">The sequence shown here is derived from an EMBL/GenBank/DDBJ whole genome shotgun (WGS) entry which is preliminary data.</text>
</comment>
<dbReference type="RefSeq" id="WP_081126516.1">
    <property type="nucleotide sequence ID" value="NZ_LDOS01000001.1"/>
</dbReference>
<dbReference type="Gene3D" id="3.40.720.10">
    <property type="entry name" value="Alkaline Phosphatase, subunit A"/>
    <property type="match status" value="1"/>
</dbReference>
<dbReference type="PANTHER" id="PTHR11596:SF5">
    <property type="entry name" value="ALKALINE PHOSPHATASE"/>
    <property type="match status" value="1"/>
</dbReference>
<evidence type="ECO:0000313" key="5">
    <source>
        <dbReference type="EMBL" id="THD11098.1"/>
    </source>
</evidence>
<dbReference type="Pfam" id="PF00245">
    <property type="entry name" value="Alk_phosphatase"/>
    <property type="match status" value="1"/>
</dbReference>
<dbReference type="InterPro" id="IPR001952">
    <property type="entry name" value="Alkaline_phosphatase"/>
</dbReference>
<gene>
    <name evidence="5" type="ORF">B1806_05095</name>
</gene>
<feature type="binding site" evidence="3">
    <location>
        <position position="77"/>
    </location>
    <ligand>
        <name>Zn(2+)</name>
        <dbReference type="ChEBI" id="CHEBI:29105"/>
        <label>2</label>
    </ligand>
</feature>
<feature type="binding site" evidence="3">
    <location>
        <position position="346"/>
    </location>
    <ligand>
        <name>Mg(2+)</name>
        <dbReference type="ChEBI" id="CHEBI:18420"/>
    </ligand>
</feature>
<keyword evidence="3" id="KW-0460">Magnesium</keyword>
<feature type="binding site" evidence="3">
    <location>
        <position position="502"/>
    </location>
    <ligand>
        <name>Zn(2+)</name>
        <dbReference type="ChEBI" id="CHEBI:29105"/>
        <label>2</label>
    </ligand>
</feature>
<dbReference type="GO" id="GO:0004035">
    <property type="term" value="F:alkaline phosphatase activity"/>
    <property type="evidence" value="ECO:0007669"/>
    <property type="project" value="TreeGrafter"/>
</dbReference>
<comment type="cofactor">
    <cofactor evidence="3">
        <name>Mg(2+)</name>
        <dbReference type="ChEBI" id="CHEBI:18420"/>
    </cofactor>
    <text evidence="3">Binds 1 Mg(2+) ion.</text>
</comment>
<feature type="binding site" evidence="3">
    <location>
        <position position="393"/>
    </location>
    <ligand>
        <name>Zn(2+)</name>
        <dbReference type="ChEBI" id="CHEBI:29105"/>
        <label>2</label>
    </ligand>
</feature>